<organism evidence="8 9">
    <name type="scientific">Malassezia yamatoensis</name>
    <dbReference type="NCBI Taxonomy" id="253288"/>
    <lineage>
        <taxon>Eukaryota</taxon>
        <taxon>Fungi</taxon>
        <taxon>Dikarya</taxon>
        <taxon>Basidiomycota</taxon>
        <taxon>Ustilaginomycotina</taxon>
        <taxon>Malasseziomycetes</taxon>
        <taxon>Malasseziales</taxon>
        <taxon>Malasseziaceae</taxon>
        <taxon>Malassezia</taxon>
    </lineage>
</organism>
<evidence type="ECO:0000256" key="5">
    <source>
        <dbReference type="ARBA" id="ARBA00022840"/>
    </source>
</evidence>
<dbReference type="PROSITE" id="PS00108">
    <property type="entry name" value="PROTEIN_KINASE_ST"/>
    <property type="match status" value="1"/>
</dbReference>
<evidence type="ECO:0000256" key="2">
    <source>
        <dbReference type="ARBA" id="ARBA00022679"/>
    </source>
</evidence>
<keyword evidence="4 8" id="KW-0418">Kinase</keyword>
<dbReference type="Proteomes" id="UP001219567">
    <property type="component" value="Chromosome 5"/>
</dbReference>
<dbReference type="Pfam" id="PF00069">
    <property type="entry name" value="Pkinase"/>
    <property type="match status" value="1"/>
</dbReference>
<dbReference type="Gene3D" id="3.30.200.20">
    <property type="entry name" value="Phosphorylase Kinase, domain 1"/>
    <property type="match status" value="1"/>
</dbReference>
<dbReference type="GO" id="GO:0007059">
    <property type="term" value="P:chromosome segregation"/>
    <property type="evidence" value="ECO:0007669"/>
    <property type="project" value="TreeGrafter"/>
</dbReference>
<keyword evidence="9" id="KW-1185">Reference proteome</keyword>
<accession>A0AAJ5YWD5</accession>
<reference evidence="8 9" key="1">
    <citation type="submission" date="2023-03" db="EMBL/GenBank/DDBJ databases">
        <title>Mating type loci evolution in Malassezia.</title>
        <authorList>
            <person name="Coelho M.A."/>
        </authorList>
    </citation>
    <scope>NUCLEOTIDE SEQUENCE [LARGE SCALE GENOMIC DNA]</scope>
    <source>
        <strain evidence="8 9">CBS 9725</strain>
    </source>
</reference>
<name>A0AAJ5YWD5_9BASI</name>
<feature type="compositionally biased region" description="Low complexity" evidence="6">
    <location>
        <begin position="21"/>
        <end position="33"/>
    </location>
</feature>
<evidence type="ECO:0000256" key="4">
    <source>
        <dbReference type="ARBA" id="ARBA00022777"/>
    </source>
</evidence>
<keyword evidence="3" id="KW-0547">Nucleotide-binding</keyword>
<dbReference type="PANTHER" id="PTHR22974:SF21">
    <property type="entry name" value="DUAL SPECIFICITY PROTEIN KINASE TTK"/>
    <property type="match status" value="1"/>
</dbReference>
<evidence type="ECO:0000256" key="3">
    <source>
        <dbReference type="ARBA" id="ARBA00022741"/>
    </source>
</evidence>
<dbReference type="GO" id="GO:0004712">
    <property type="term" value="F:protein serine/threonine/tyrosine kinase activity"/>
    <property type="evidence" value="ECO:0007669"/>
    <property type="project" value="UniProtKB-EC"/>
</dbReference>
<keyword evidence="5" id="KW-0067">ATP-binding</keyword>
<dbReference type="PANTHER" id="PTHR22974">
    <property type="entry name" value="MIXED LINEAGE PROTEIN KINASE"/>
    <property type="match status" value="1"/>
</dbReference>
<dbReference type="EC" id="2.7.12.1" evidence="8"/>
<dbReference type="PROSITE" id="PS50011">
    <property type="entry name" value="PROTEIN_KINASE_DOM"/>
    <property type="match status" value="1"/>
</dbReference>
<feature type="compositionally biased region" description="Basic residues" evidence="6">
    <location>
        <begin position="97"/>
        <end position="110"/>
    </location>
</feature>
<dbReference type="SUPFAM" id="SSF56112">
    <property type="entry name" value="Protein kinase-like (PK-like)"/>
    <property type="match status" value="1"/>
</dbReference>
<dbReference type="GO" id="GO:0000776">
    <property type="term" value="C:kinetochore"/>
    <property type="evidence" value="ECO:0007669"/>
    <property type="project" value="TreeGrafter"/>
</dbReference>
<dbReference type="SMART" id="SM00220">
    <property type="entry name" value="S_TKc"/>
    <property type="match status" value="1"/>
</dbReference>
<dbReference type="Gene3D" id="1.10.510.10">
    <property type="entry name" value="Transferase(Phosphotransferase) domain 1"/>
    <property type="match status" value="1"/>
</dbReference>
<dbReference type="GO" id="GO:0034501">
    <property type="term" value="P:protein localization to kinetochore"/>
    <property type="evidence" value="ECO:0007669"/>
    <property type="project" value="TreeGrafter"/>
</dbReference>
<evidence type="ECO:0000256" key="6">
    <source>
        <dbReference type="SAM" id="MobiDB-lite"/>
    </source>
</evidence>
<dbReference type="InterPro" id="IPR000719">
    <property type="entry name" value="Prot_kinase_dom"/>
</dbReference>
<dbReference type="InterPro" id="IPR011009">
    <property type="entry name" value="Kinase-like_dom_sf"/>
</dbReference>
<dbReference type="AlphaFoldDB" id="A0AAJ5YWD5"/>
<dbReference type="GO" id="GO:0005634">
    <property type="term" value="C:nucleus"/>
    <property type="evidence" value="ECO:0007669"/>
    <property type="project" value="TreeGrafter"/>
</dbReference>
<evidence type="ECO:0000259" key="7">
    <source>
        <dbReference type="PROSITE" id="PS50011"/>
    </source>
</evidence>
<sequence>MEVVTGAGPSSGNFVSPPRSLPSVVGSSVDGSPLPTPPRVSHVYTAGAESSSPTARLPLKSLDGNGDNQRPSTFSLRSLKSSTSSQAGQRGVGTGLRKLRSAHVPARRVTRYQDDEELDKENRQGEEPAVYQTEHNDGTVMIGANHVVNTKPSEPCELEVTHLRSASSPAVLPTENKHELPPSQESIPLLDASCVPTRPDFFQEMLLEAKRQEGGFSTVWQVRGPTSIPRSPHGVDNESMETIPESRQGYFAMKQVSLRRLEPESREELVQEAQLLEQLAQQPGHEQYILRYFGHRLNRDTLKILLELGELDFSSVLKTKGPLPIDEIHQSFRQMLEAVQFVHEKGNLVHTDLKPANFLLVRERLKLIDFGIAQKIPLGTIHISRDAIVGTPNYMAPEAIKIAKAHGRRVYKAGKASDVWSLGCILYQMVYGRPPFDRLASDRKLETIIDPSHKIAFPAHRKLDDPASDPVSKELRDMLQSTLTYEPSQRAQIADLLSNPLLSPSTPIHHTKSPEKEKVPISRQELRALFIQLHYDVSHGQLTRNNAIQQADAWFDQQSSSPTASGARD</sequence>
<proteinExistence type="predicted"/>
<feature type="domain" description="Protein kinase" evidence="7">
    <location>
        <begin position="205"/>
        <end position="502"/>
    </location>
</feature>
<protein>
    <submittedName>
        <fullName evidence="8">Dual-specificity kinase</fullName>
        <ecNumber evidence="8">2.7.12.1</ecNumber>
    </submittedName>
</protein>
<dbReference type="GO" id="GO:0004674">
    <property type="term" value="F:protein serine/threonine kinase activity"/>
    <property type="evidence" value="ECO:0007669"/>
    <property type="project" value="UniProtKB-KW"/>
</dbReference>
<keyword evidence="1" id="KW-0723">Serine/threonine-protein kinase</keyword>
<feature type="region of interest" description="Disordered" evidence="6">
    <location>
        <begin position="1"/>
        <end position="129"/>
    </location>
</feature>
<gene>
    <name evidence="8" type="primary">MPS1</name>
    <name evidence="8" type="ORF">MYAM1_003243</name>
</gene>
<evidence type="ECO:0000313" key="9">
    <source>
        <dbReference type="Proteomes" id="UP001219567"/>
    </source>
</evidence>
<evidence type="ECO:0000256" key="1">
    <source>
        <dbReference type="ARBA" id="ARBA00022527"/>
    </source>
</evidence>
<keyword evidence="2 8" id="KW-0808">Transferase</keyword>
<dbReference type="EMBL" id="CP119947">
    <property type="protein sequence ID" value="WFD00494.1"/>
    <property type="molecule type" value="Genomic_DNA"/>
</dbReference>
<feature type="compositionally biased region" description="Low complexity" evidence="6">
    <location>
        <begin position="72"/>
        <end position="85"/>
    </location>
</feature>
<evidence type="ECO:0000313" key="8">
    <source>
        <dbReference type="EMBL" id="WFD00494.1"/>
    </source>
</evidence>
<dbReference type="GO" id="GO:0033316">
    <property type="term" value="P:meiotic spindle assembly checkpoint signaling"/>
    <property type="evidence" value="ECO:0007669"/>
    <property type="project" value="TreeGrafter"/>
</dbReference>
<dbReference type="GO" id="GO:0007094">
    <property type="term" value="P:mitotic spindle assembly checkpoint signaling"/>
    <property type="evidence" value="ECO:0007669"/>
    <property type="project" value="TreeGrafter"/>
</dbReference>
<dbReference type="InterPro" id="IPR008271">
    <property type="entry name" value="Ser/Thr_kinase_AS"/>
</dbReference>
<dbReference type="GO" id="GO:0005524">
    <property type="term" value="F:ATP binding"/>
    <property type="evidence" value="ECO:0007669"/>
    <property type="project" value="UniProtKB-KW"/>
</dbReference>